<protein>
    <submittedName>
        <fullName evidence="3">Breast carcinoma AMPlified sequence</fullName>
    </submittedName>
</protein>
<dbReference type="PANTHER" id="PTHR13268:SF0">
    <property type="entry name" value="BCAS3 MICROTUBULE ASSOCIATED CELL MIGRATION FACTOR"/>
    <property type="match status" value="1"/>
</dbReference>
<proteinExistence type="predicted"/>
<feature type="compositionally biased region" description="Basic residues" evidence="1">
    <location>
        <begin position="1289"/>
        <end position="1305"/>
    </location>
</feature>
<comment type="caution">
    <text evidence="3">The sequence shown here is derived from an EMBL/GenBank/DDBJ whole genome shotgun (WGS) entry which is preliminary data.</text>
</comment>
<dbReference type="PANTHER" id="PTHR13268">
    <property type="entry name" value="BREAST CARCINOMA AMPLIFIED SEQUENCE 3"/>
    <property type="match status" value="1"/>
</dbReference>
<dbReference type="InterPro" id="IPR048382">
    <property type="entry name" value="BCAS3_WD40"/>
</dbReference>
<accession>A0A4E0RZ64</accession>
<sequence>MRGKVTVFPDKYSEKNLVSGVMSVINDYIPLANTRSLPEEQVFWIRFEDFESKDAKTESLCKITLLLSVGTCKAFQLWGLSSDGRASLLFSEVNTSTINSKMLPSPEDPDVFFDKRPILALCDSVRYGRISLIVTSLVEPVFSGRLDSSLSWITSPYGPYNSSLAFSMWTPAKSNLAFCSSSFRFIVVGRVDSITVLSADSFVECFSIAGVKPTTWPNNMPKNVPYTLGPRWLAFPDIKPVYQQLSRCGDGSSDDCQPITSAVLKVNKRIWSGISAFAGTVVSGTSVTGTSPSNRSDSIRSGLSGTSITGVISDTSSVLPSELVDSGLKDSSPGYVTVVDLATLHARYLTWKKTELAAMQATLSENGSVENAKNTAPYAGNSDPPNSISLSGTSYINVHDHCGFGSLVAHFMAHRWAGVALLKFDPTGTLLFTACTRGHAFNLFRISNHPCDQRQTAVHHLYILERGNIPCEVVDAAFSRDSRWIAVSSNHGTTHVFPITAYGGEITVRTHTRPYVVNRTSRYHRSSGIQEHQLTRPQRERGSVDATSSMTNLSGSDPTGSNYSPGIGLLTSCRGVPMAGLVPQCPHLMFTGTTHPTSGSGDFGPKSLARIGSSSAVNSGTETFTSMVLNRERSCACPPNTQYNTTNPRLPPYPEPCQIKPQARLRPHNPVNATTGAAAAALDAASNALEAVTTGSTGQIVPPQASQFVGYGYGTTIPHPGPCAHYPPSPKRSSPMNSGFPGRPYCQPLPIVDPIIAATPFPCPNVNGTLVAACFSAPMCFLPQHPRQSNLMPDYSRDPYGQPCRAVDALFIFTQDLYLVEYDLCVGPAETSSYGEKLYQEGSIRLDCNPVGEWNLRTDAVYVPPFPRDHPFVLATHQFASHAVSSTSDKDVPIAAISQSTPDEPERSVLSETQLSDPVTDKSEIVKPIEPSTSSVSREWSAEDEASYWYSQVEITTHLGPLRRVWMGPQFTFRTYSQLANIIPEWSTPRDSGPAANSDHALPIENIHTPLLEALAAVEGQKLLPPLKEPDWLSQYYAQRGSETEVTELVDVTGQLNLSALLMTTLPESVSTEGIDSPGRLNTKMPQFSRLSLSRAASASSRFHGRNRSGDLIRPMSLVADTTDGPFFIEGGSYQDSSLGGSLSSLVGRSVDDVASCIADAIQDEESQWSQQAPSLDCSSAAARGRQIDLSHFNIRPANSVPTVRPLDLAIQSTLSEADFPSQDTSPSTKDQSKVPIPVSSVTELVSTFVPLILPVAKSSAVDTVGCETVITTQPIEFATTSSTTRPTKGSRSKKSRRAKARAHKSGAFSATESLGEEADLNLCNTSHSAMTSPCVSGSASLSSSPAVTQLLYQRHGDQNPDHSSSADQSAACEQTANRMDRDETLIISHDSREQTTPLINEPGNTAAEFAGEQQQEQRFDECAEESSNAERRPGQAAWGGNSYN</sequence>
<dbReference type="Proteomes" id="UP000230066">
    <property type="component" value="Unassembled WGS sequence"/>
</dbReference>
<feature type="region of interest" description="Disordered" evidence="1">
    <location>
        <begin position="1411"/>
        <end position="1445"/>
    </location>
</feature>
<feature type="compositionally biased region" description="Basic and acidic residues" evidence="1">
    <location>
        <begin position="533"/>
        <end position="543"/>
    </location>
</feature>
<dbReference type="GO" id="GO:0042594">
    <property type="term" value="P:response to starvation"/>
    <property type="evidence" value="ECO:0007669"/>
    <property type="project" value="TreeGrafter"/>
</dbReference>
<evidence type="ECO:0000313" key="4">
    <source>
        <dbReference type="Proteomes" id="UP000230066"/>
    </source>
</evidence>
<evidence type="ECO:0000313" key="3">
    <source>
        <dbReference type="EMBL" id="THD24452.1"/>
    </source>
</evidence>
<feature type="region of interest" description="Disordered" evidence="1">
    <location>
        <begin position="1281"/>
        <end position="1309"/>
    </location>
</feature>
<feature type="domain" description="BCAS3 WD40" evidence="2">
    <location>
        <begin position="397"/>
        <end position="546"/>
    </location>
</feature>
<feature type="compositionally biased region" description="Polar residues" evidence="1">
    <location>
        <begin position="1362"/>
        <end position="1378"/>
    </location>
</feature>
<evidence type="ECO:0000256" key="1">
    <source>
        <dbReference type="SAM" id="MobiDB-lite"/>
    </source>
</evidence>
<dbReference type="InterPro" id="IPR036322">
    <property type="entry name" value="WD40_repeat_dom_sf"/>
</dbReference>
<keyword evidence="4" id="KW-1185">Reference proteome</keyword>
<name>A0A4E0RZ64_FASHE</name>
<organism evidence="3 4">
    <name type="scientific">Fasciola hepatica</name>
    <name type="common">Liver fluke</name>
    <dbReference type="NCBI Taxonomy" id="6192"/>
    <lineage>
        <taxon>Eukaryota</taxon>
        <taxon>Metazoa</taxon>
        <taxon>Spiralia</taxon>
        <taxon>Lophotrochozoa</taxon>
        <taxon>Platyhelminthes</taxon>
        <taxon>Trematoda</taxon>
        <taxon>Digenea</taxon>
        <taxon>Plagiorchiida</taxon>
        <taxon>Echinostomata</taxon>
        <taxon>Echinostomatoidea</taxon>
        <taxon>Fasciolidae</taxon>
        <taxon>Fasciola</taxon>
    </lineage>
</organism>
<dbReference type="EMBL" id="JXXN02001594">
    <property type="protein sequence ID" value="THD24452.1"/>
    <property type="molecule type" value="Genomic_DNA"/>
</dbReference>
<feature type="domain" description="BCAS3 WD40" evidence="2">
    <location>
        <begin position="41"/>
        <end position="297"/>
    </location>
</feature>
<feature type="region of interest" description="Disordered" evidence="1">
    <location>
        <begin position="524"/>
        <end position="560"/>
    </location>
</feature>
<feature type="compositionally biased region" description="Polar residues" evidence="1">
    <location>
        <begin position="545"/>
        <end position="560"/>
    </location>
</feature>
<evidence type="ECO:0000259" key="2">
    <source>
        <dbReference type="Pfam" id="PF21034"/>
    </source>
</evidence>
<dbReference type="GO" id="GO:0006914">
    <property type="term" value="P:autophagy"/>
    <property type="evidence" value="ECO:0007669"/>
    <property type="project" value="InterPro"/>
</dbReference>
<gene>
    <name evidence="3" type="ORF">D915_004616</name>
</gene>
<dbReference type="InterPro" id="IPR045142">
    <property type="entry name" value="BCAS3-like"/>
</dbReference>
<dbReference type="SUPFAM" id="SSF50978">
    <property type="entry name" value="WD40 repeat-like"/>
    <property type="match status" value="1"/>
</dbReference>
<feature type="region of interest" description="Disordered" evidence="1">
    <location>
        <begin position="1356"/>
        <end position="1381"/>
    </location>
</feature>
<dbReference type="GO" id="GO:0005737">
    <property type="term" value="C:cytoplasm"/>
    <property type="evidence" value="ECO:0007669"/>
    <property type="project" value="TreeGrafter"/>
</dbReference>
<dbReference type="Pfam" id="PF21034">
    <property type="entry name" value="BCAS3_WD40"/>
    <property type="match status" value="2"/>
</dbReference>
<reference evidence="3" key="1">
    <citation type="submission" date="2019-03" db="EMBL/GenBank/DDBJ databases">
        <title>Improved annotation for the trematode Fasciola hepatica.</title>
        <authorList>
            <person name="Choi Y.-J."/>
            <person name="Martin J."/>
            <person name="Mitreva M."/>
        </authorList>
    </citation>
    <scope>NUCLEOTIDE SEQUENCE [LARGE SCALE GENOMIC DNA]</scope>
</reference>